<dbReference type="PANTHER" id="PTHR10680">
    <property type="entry name" value="PEPTIDYL-GLYCINE ALPHA-AMIDATING MONOOXYGENASE"/>
    <property type="match status" value="1"/>
</dbReference>
<keyword evidence="5" id="KW-0812">Transmembrane</keyword>
<dbReference type="Proteomes" id="UP000729913">
    <property type="component" value="Unassembled WGS sequence"/>
</dbReference>
<keyword evidence="3" id="KW-0325">Glycoprotein</keyword>
<evidence type="ECO:0000313" key="7">
    <source>
        <dbReference type="EMBL" id="KAG8038923.1"/>
    </source>
</evidence>
<protein>
    <recommendedName>
        <fullName evidence="9">Peptidylamidoglycolate lyase</fullName>
    </recommendedName>
</protein>
<name>A0A8J5QR97_9HYME</name>
<dbReference type="OrthoDB" id="10018185at2759"/>
<feature type="transmembrane region" description="Helical" evidence="5">
    <location>
        <begin position="488"/>
        <end position="514"/>
    </location>
</feature>
<evidence type="ECO:0000256" key="4">
    <source>
        <dbReference type="PROSITE-ProRule" id="PRU00504"/>
    </source>
</evidence>
<evidence type="ECO:0000313" key="8">
    <source>
        <dbReference type="Proteomes" id="UP000729913"/>
    </source>
</evidence>
<dbReference type="CDD" id="cd14958">
    <property type="entry name" value="NHL_PAL_like"/>
    <property type="match status" value="1"/>
</dbReference>
<keyword evidence="5" id="KW-0472">Membrane</keyword>
<evidence type="ECO:0000256" key="3">
    <source>
        <dbReference type="ARBA" id="ARBA00023180"/>
    </source>
</evidence>
<keyword evidence="2" id="KW-0677">Repeat</keyword>
<proteinExistence type="predicted"/>
<accession>A0A8J5QR97</accession>
<feature type="repeat" description="NHL" evidence="4">
    <location>
        <begin position="166"/>
        <end position="207"/>
    </location>
</feature>
<dbReference type="PROSITE" id="PS51125">
    <property type="entry name" value="NHL"/>
    <property type="match status" value="2"/>
</dbReference>
<organism evidence="7 8">
    <name type="scientific">Cotesia typhae</name>
    <dbReference type="NCBI Taxonomy" id="2053667"/>
    <lineage>
        <taxon>Eukaryota</taxon>
        <taxon>Metazoa</taxon>
        <taxon>Ecdysozoa</taxon>
        <taxon>Arthropoda</taxon>
        <taxon>Hexapoda</taxon>
        <taxon>Insecta</taxon>
        <taxon>Pterygota</taxon>
        <taxon>Neoptera</taxon>
        <taxon>Endopterygota</taxon>
        <taxon>Hymenoptera</taxon>
        <taxon>Apocrita</taxon>
        <taxon>Ichneumonoidea</taxon>
        <taxon>Braconidae</taxon>
        <taxon>Microgastrinae</taxon>
        <taxon>Cotesia</taxon>
    </lineage>
</organism>
<dbReference type="InterPro" id="IPR001258">
    <property type="entry name" value="NHL_repeat"/>
</dbReference>
<evidence type="ECO:0000256" key="1">
    <source>
        <dbReference type="ARBA" id="ARBA00022729"/>
    </source>
</evidence>
<dbReference type="Pfam" id="PF01436">
    <property type="entry name" value="NHL"/>
    <property type="match status" value="1"/>
</dbReference>
<evidence type="ECO:0008006" key="9">
    <source>
        <dbReference type="Google" id="ProtNLM"/>
    </source>
</evidence>
<keyword evidence="5" id="KW-1133">Transmembrane helix</keyword>
<dbReference type="GO" id="GO:0005576">
    <property type="term" value="C:extracellular region"/>
    <property type="evidence" value="ECO:0007669"/>
    <property type="project" value="TreeGrafter"/>
</dbReference>
<feature type="repeat" description="NHL" evidence="4">
    <location>
        <begin position="253"/>
        <end position="292"/>
    </location>
</feature>
<dbReference type="PANTHER" id="PTHR10680:SF14">
    <property type="entry name" value="PEPTIDYL-GLYCINE ALPHA-AMIDATING MONOOXYGENASE"/>
    <property type="match status" value="1"/>
</dbReference>
<gene>
    <name evidence="7" type="ORF">G9C98_003230</name>
</gene>
<evidence type="ECO:0000256" key="2">
    <source>
        <dbReference type="ARBA" id="ARBA00022737"/>
    </source>
</evidence>
<feature type="signal peptide" evidence="6">
    <location>
        <begin position="1"/>
        <end position="24"/>
    </location>
</feature>
<comment type="caution">
    <text evidence="7">The sequence shown here is derived from an EMBL/GenBank/DDBJ whole genome shotgun (WGS) entry which is preliminary data.</text>
</comment>
<reference evidence="7" key="1">
    <citation type="submission" date="2020-03" db="EMBL/GenBank/DDBJ databases">
        <authorList>
            <person name="Chebbi M.A."/>
            <person name="Drezen J.M."/>
        </authorList>
    </citation>
    <scope>NUCLEOTIDE SEQUENCE</scope>
    <source>
        <tissue evidence="7">Whole body</tissue>
    </source>
</reference>
<dbReference type="AlphaFoldDB" id="A0A8J5QR97"/>
<evidence type="ECO:0000256" key="6">
    <source>
        <dbReference type="SAM" id="SignalP"/>
    </source>
</evidence>
<reference evidence="7" key="2">
    <citation type="submission" date="2021-04" db="EMBL/GenBank/DDBJ databases">
        <title>Genome-wide patterns of bracovirus chromosomal integration into multiple host tissues during parasitism.</title>
        <authorList>
            <person name="Chebbi M.A.C."/>
        </authorList>
    </citation>
    <scope>NUCLEOTIDE SEQUENCE</scope>
    <source>
        <tissue evidence="7">Whole body</tissue>
    </source>
</reference>
<keyword evidence="1 6" id="KW-0732">Signal</keyword>
<feature type="chain" id="PRO_5035194900" description="Peptidylamidoglycolate lyase" evidence="6">
    <location>
        <begin position="25"/>
        <end position="586"/>
    </location>
</feature>
<dbReference type="EMBL" id="JAAOIC020000039">
    <property type="protein sequence ID" value="KAG8038923.1"/>
    <property type="molecule type" value="Genomic_DNA"/>
</dbReference>
<evidence type="ECO:0000256" key="5">
    <source>
        <dbReference type="SAM" id="Phobius"/>
    </source>
</evidence>
<keyword evidence="8" id="KW-1185">Reference proteome</keyword>
<sequence>MTYIRVGSLRCILILLTTTLIANGDLQNFIELQHRRKHLPDTKFGSDDYAELLDNNEPELAESDPNWSKIPVRDAELYPYKPLISESIQTNQRSTFESDIKWDKNWTPELNYGQLSGVDLDPNGNIVIFSRREIVWGQDTFDYGNKFNRAYGPIKHNTIIIFNKSGKVILEWGKNIFYLPHGLTIDHNGNYWLTDVGLHQVFKFDGKDIKNNWEFFKNIQDKTEPENSAPINDQNLFNNSIIKPTLILGEAFVPGNDNERFCKPTGVAVANNGDFFVSDGYCNSRIIKFNSRGERILTIGRTLIMSNYFMSPYAFSVPHALALDDDMNYLYVADREHGRILCYYAQNGTFHKEFKNSVIGTKIYSIAYAKQHLYIVNGADPFSYTKFHIRGFVIDVNSGDVVAQFGPNNDMLGPHDIAISDDGSEIYIIELNSNAVYRFLQDIHPNRSVRINSSQITKSADSAATGHHNFVPLTSDNLSDKLSTHMSLSILILTIIVSVMIFIGLCVGVAAVVARCQKRGCLLSVRKRGYWANDSKDNFKLSSLLNTRQNKNFRIFDKRPSTRDFSKLNTEPETTDDEHVEDNLII</sequence>